<accession>M4SNC7</accession>
<reference evidence="3" key="3">
    <citation type="submission" date="2013-03" db="EMBL/GenBank/DDBJ databases">
        <title>The Cellulophaga phages: a novel, diverse, and globally ubiquitous model system.</title>
        <authorList>
            <person name="Holmfeldt K."/>
            <person name="Solonenko N."/>
            <person name="Shah M."/>
            <person name="Corrier K."/>
            <person name="Riemann L."/>
            <person name="VerBerkmoes N.C."/>
            <person name="Sullivan M.B."/>
        </authorList>
    </citation>
    <scope>NUCLEOTIDE SEQUENCE [LARGE SCALE GENOMIC DNA]</scope>
</reference>
<keyword evidence="4" id="KW-1185">Reference proteome</keyword>
<dbReference type="RefSeq" id="YP_007673473.1">
    <property type="nucleotide sequence ID" value="NC_020842.1"/>
</dbReference>
<dbReference type="Proteomes" id="UP000014729">
    <property type="component" value="Segment"/>
</dbReference>
<dbReference type="GeneID" id="15009990"/>
<dbReference type="EMBL" id="KC821604">
    <property type="protein sequence ID" value="AGO47153.1"/>
    <property type="molecule type" value="Genomic_DNA"/>
</dbReference>
<evidence type="ECO:0000313" key="3">
    <source>
        <dbReference type="Proteomes" id="UP000014729"/>
    </source>
</evidence>
<organism evidence="1 4">
    <name type="scientific">Cellulophaga phage phiST</name>
    <dbReference type="NCBI Taxonomy" id="756282"/>
    <lineage>
        <taxon>Viruses</taxon>
        <taxon>Duplodnaviria</taxon>
        <taxon>Heunggongvirae</taxon>
        <taxon>Uroviricota</taxon>
        <taxon>Caudoviricetes</taxon>
        <taxon>Cbastvirus</taxon>
        <taxon>Cbastvirus ST</taxon>
    </lineage>
</organism>
<reference evidence="2 3" key="2">
    <citation type="journal article" date="2013" name="Proc. Natl. Acad. Sci. U.S.A.">
        <title>Twelve previously unknown phage genera are ubiquitous in global oceans.</title>
        <authorList>
            <person name="Holmfeldt K."/>
            <person name="Solonenko N."/>
            <person name="Shah M."/>
            <person name="Corrier K."/>
            <person name="Riemann L."/>
            <person name="Verberkmoes N.C."/>
            <person name="Sullivan M.B."/>
        </authorList>
    </citation>
    <scope>NUCLEOTIDE SEQUENCE [LARGE SCALE GENOMIC DNA]</scope>
    <source>
        <strain evidence="2">PhiST</strain>
    </source>
</reference>
<proteinExistence type="predicted"/>
<evidence type="ECO:0000313" key="1">
    <source>
        <dbReference type="EMBL" id="AGH56790.1"/>
    </source>
</evidence>
<gene>
    <name evidence="1" type="ORF">CGPG_00092</name>
    <name evidence="2" type="ORF">PhiST_gp014</name>
</gene>
<evidence type="ECO:0000313" key="4">
    <source>
        <dbReference type="Proteomes" id="UP000203074"/>
    </source>
</evidence>
<reference evidence="1 4" key="1">
    <citation type="submission" date="2010-11" db="EMBL/GenBank/DDBJ databases">
        <title>The Genome Sequence of Cellulophaga phage phiST.</title>
        <authorList>
            <consortium name="The Broad Institute Genome Sequencing Platform"/>
            <person name="Henn M.R."/>
            <person name="Reimann L."/>
            <person name="Holmfelt K."/>
            <person name="Levin J."/>
            <person name="Malboeuf C."/>
            <person name="Casali M."/>
            <person name="Russ C."/>
            <person name="Lennon N."/>
            <person name="Chapman S.B."/>
            <person name="Erlich R."/>
            <person name="Young S.K."/>
            <person name="Yandava C."/>
            <person name="Zeng Q."/>
            <person name="Alvarado L."/>
            <person name="Anderson S."/>
            <person name="Berlin A."/>
            <person name="Chen Z."/>
            <person name="Freedman E."/>
            <person name="Gellesch M."/>
            <person name="Goldberg J."/>
            <person name="Green L."/>
            <person name="Griggs A."/>
            <person name="Gujja S."/>
            <person name="Heilman E.R."/>
            <person name="Heiman D."/>
            <person name="Hollinger A."/>
            <person name="Howarth C."/>
            <person name="Larson L."/>
            <person name="Mehta T."/>
            <person name="Pearson M."/>
            <person name="Roberts A."/>
            <person name="Ryan E."/>
            <person name="Saif S."/>
            <person name="Shea T."/>
            <person name="Shenoy N."/>
            <person name="Sisk P."/>
            <person name="Stolte C."/>
            <person name="Sykes S."/>
            <person name="White J."/>
            <person name="Haas B."/>
            <person name="Nusbaum C."/>
            <person name="Birren B."/>
        </authorList>
    </citation>
    <scope>NUCLEOTIDE SEQUENCE [LARGE SCALE GENOMIC DNA]</scope>
    <source>
        <strain evidence="4">phiST</strain>
        <strain evidence="1">PhiST</strain>
    </source>
</reference>
<dbReference type="EMBL" id="HQ634192">
    <property type="protein sequence ID" value="AGH56790.1"/>
    <property type="molecule type" value="Genomic_DNA"/>
</dbReference>
<protein>
    <submittedName>
        <fullName evidence="1">Uncharacterized protein</fullName>
    </submittedName>
</protein>
<dbReference type="KEGG" id="vg:15009990"/>
<evidence type="ECO:0000313" key="2">
    <source>
        <dbReference type="EMBL" id="AGO47153.1"/>
    </source>
</evidence>
<dbReference type="Proteomes" id="UP000203074">
    <property type="component" value="Segment"/>
</dbReference>
<name>M4SNC7_9CAUD</name>
<sequence length="84" mass="10030">MNRSIFKSLIEANTQLVINAISKKYNLGLTTEVLYNRLVLCDEYTEEDLQDQDLILERIATHFEDEFDYDQLYDEMRNHLNNLI</sequence>